<dbReference type="Proteomes" id="UP001605036">
    <property type="component" value="Unassembled WGS sequence"/>
</dbReference>
<reference evidence="1 2" key="1">
    <citation type="submission" date="2024-09" db="EMBL/GenBank/DDBJ databases">
        <title>Chromosome-scale assembly of Riccia fluitans.</title>
        <authorList>
            <person name="Paukszto L."/>
            <person name="Sawicki J."/>
            <person name="Karawczyk K."/>
            <person name="Piernik-Szablinska J."/>
            <person name="Szczecinska M."/>
            <person name="Mazdziarz M."/>
        </authorList>
    </citation>
    <scope>NUCLEOTIDE SEQUENCE [LARGE SCALE GENOMIC DNA]</scope>
    <source>
        <strain evidence="1">Rf_01</strain>
        <tissue evidence="1">Aerial parts of the thallus</tissue>
    </source>
</reference>
<sequence>MQPLIKTSFCGRFIRSVGRTSGAVGDVTSSEARFFNHIMELYTVTTNLQSLDGGAGPGLAAVDVVQ</sequence>
<name>A0ABD1YJP0_9MARC</name>
<dbReference type="EMBL" id="JBHFFA010000004">
    <property type="protein sequence ID" value="KAL2630863.1"/>
    <property type="molecule type" value="Genomic_DNA"/>
</dbReference>
<comment type="caution">
    <text evidence="1">The sequence shown here is derived from an EMBL/GenBank/DDBJ whole genome shotgun (WGS) entry which is preliminary data.</text>
</comment>
<evidence type="ECO:0000313" key="2">
    <source>
        <dbReference type="Proteomes" id="UP001605036"/>
    </source>
</evidence>
<accession>A0ABD1YJP0</accession>
<organism evidence="1 2">
    <name type="scientific">Riccia fluitans</name>
    <dbReference type="NCBI Taxonomy" id="41844"/>
    <lineage>
        <taxon>Eukaryota</taxon>
        <taxon>Viridiplantae</taxon>
        <taxon>Streptophyta</taxon>
        <taxon>Embryophyta</taxon>
        <taxon>Marchantiophyta</taxon>
        <taxon>Marchantiopsida</taxon>
        <taxon>Marchantiidae</taxon>
        <taxon>Marchantiales</taxon>
        <taxon>Ricciaceae</taxon>
        <taxon>Riccia</taxon>
    </lineage>
</organism>
<keyword evidence="2" id="KW-1185">Reference proteome</keyword>
<proteinExistence type="predicted"/>
<gene>
    <name evidence="1" type="ORF">R1flu_015549</name>
</gene>
<protein>
    <submittedName>
        <fullName evidence="1">Uncharacterized protein</fullName>
    </submittedName>
</protein>
<dbReference type="AlphaFoldDB" id="A0ABD1YJP0"/>
<evidence type="ECO:0000313" key="1">
    <source>
        <dbReference type="EMBL" id="KAL2630863.1"/>
    </source>
</evidence>